<dbReference type="PANTHER" id="PTHR15020:SF50">
    <property type="entry name" value="UPF0659 PROTEIN YMR090W"/>
    <property type="match status" value="1"/>
</dbReference>
<protein>
    <submittedName>
        <fullName evidence="2">NAD-dependent epimerase/dehydratase</fullName>
    </submittedName>
</protein>
<dbReference type="InterPro" id="IPR036291">
    <property type="entry name" value="NAD(P)-bd_dom_sf"/>
</dbReference>
<dbReference type="Gene3D" id="3.40.50.720">
    <property type="entry name" value="NAD(P)-binding Rossmann-like Domain"/>
    <property type="match status" value="1"/>
</dbReference>
<feature type="domain" description="NAD(P)-binding" evidence="1">
    <location>
        <begin position="22"/>
        <end position="209"/>
    </location>
</feature>
<dbReference type="PANTHER" id="PTHR15020">
    <property type="entry name" value="FLAVIN REDUCTASE-RELATED"/>
    <property type="match status" value="1"/>
</dbReference>
<evidence type="ECO:0000259" key="1">
    <source>
        <dbReference type="Pfam" id="PF13460"/>
    </source>
</evidence>
<dbReference type="Proteomes" id="UP000249091">
    <property type="component" value="Chromosome 1"/>
</dbReference>
<proteinExistence type="predicted"/>
<keyword evidence="3" id="KW-1185">Reference proteome</keyword>
<dbReference type="AlphaFoldDB" id="A0A2X4U4H7"/>
<sequence>MLIEYTARNARSIDMARIAVFGGHGKVALHLERLLSEAGHEVSSIIRNPDHAGDVRAAGGIPVIADVEQLDALEFNKLLQGHDALVWTAGAGGGSPLRTYAVDRDAAIASMAAAQQAGVPRYVMVSYYGSRPDHGVPEDNSFFAYAEAKATADTHLRGSDLEWTILGPSRLTLDPPTGRIEIAGHGATEPTEVSRADVAAVAAAVLERPETAGLTIEFNNGDTPIGEALDALRKL</sequence>
<gene>
    <name evidence="2" type="ORF">NCTC10994_01369</name>
</gene>
<accession>A0A2X4U4H7</accession>
<name>A0A2X4U4H7_9NOCA</name>
<dbReference type="CDD" id="cd05243">
    <property type="entry name" value="SDR_a5"/>
    <property type="match status" value="1"/>
</dbReference>
<evidence type="ECO:0000313" key="3">
    <source>
        <dbReference type="Proteomes" id="UP000249091"/>
    </source>
</evidence>
<dbReference type="EMBL" id="LS483468">
    <property type="protein sequence ID" value="SQI30028.1"/>
    <property type="molecule type" value="Genomic_DNA"/>
</dbReference>
<dbReference type="KEGG" id="rcr:NCTC10994_01369"/>
<reference evidence="2 3" key="1">
    <citation type="submission" date="2018-06" db="EMBL/GenBank/DDBJ databases">
        <authorList>
            <consortium name="Pathogen Informatics"/>
            <person name="Doyle S."/>
        </authorList>
    </citation>
    <scope>NUCLEOTIDE SEQUENCE [LARGE SCALE GENOMIC DNA]</scope>
    <source>
        <strain evidence="2 3">NCTC10994</strain>
    </source>
</reference>
<dbReference type="Pfam" id="PF13460">
    <property type="entry name" value="NAD_binding_10"/>
    <property type="match status" value="1"/>
</dbReference>
<dbReference type="STRING" id="1219011.GCA_001895045_02027"/>
<organism evidence="2 3">
    <name type="scientific">Rhodococcus coprophilus</name>
    <dbReference type="NCBI Taxonomy" id="38310"/>
    <lineage>
        <taxon>Bacteria</taxon>
        <taxon>Bacillati</taxon>
        <taxon>Actinomycetota</taxon>
        <taxon>Actinomycetes</taxon>
        <taxon>Mycobacteriales</taxon>
        <taxon>Nocardiaceae</taxon>
        <taxon>Rhodococcus</taxon>
    </lineage>
</organism>
<dbReference type="SUPFAM" id="SSF51735">
    <property type="entry name" value="NAD(P)-binding Rossmann-fold domains"/>
    <property type="match status" value="1"/>
</dbReference>
<evidence type="ECO:0000313" key="2">
    <source>
        <dbReference type="EMBL" id="SQI30028.1"/>
    </source>
</evidence>
<dbReference type="InterPro" id="IPR016040">
    <property type="entry name" value="NAD(P)-bd_dom"/>
</dbReference>